<keyword evidence="8" id="KW-0520">NAD</keyword>
<evidence type="ECO:0000256" key="12">
    <source>
        <dbReference type="RuleBase" id="RU003862"/>
    </source>
</evidence>
<dbReference type="HOGENOM" id="CLU_025841_0_0_6"/>
<dbReference type="CDD" id="cd00537">
    <property type="entry name" value="MTHFR"/>
    <property type="match status" value="1"/>
</dbReference>
<dbReference type="NCBIfam" id="TIGR00676">
    <property type="entry name" value="fadh2"/>
    <property type="match status" value="1"/>
</dbReference>
<dbReference type="RefSeq" id="WP_084616937.1">
    <property type="nucleotide sequence ID" value="NZ_CP010975.1"/>
</dbReference>
<organism evidence="13 14">
    <name type="scientific">Kangiella geojedonensis</name>
    <dbReference type="NCBI Taxonomy" id="914150"/>
    <lineage>
        <taxon>Bacteria</taxon>
        <taxon>Pseudomonadati</taxon>
        <taxon>Pseudomonadota</taxon>
        <taxon>Gammaproteobacteria</taxon>
        <taxon>Kangiellales</taxon>
        <taxon>Kangiellaceae</taxon>
        <taxon>Kangiella</taxon>
    </lineage>
</organism>
<accession>A0A0F6RC95</accession>
<proteinExistence type="inferred from homology"/>
<evidence type="ECO:0000256" key="11">
    <source>
        <dbReference type="ARBA" id="ARBA00048628"/>
    </source>
</evidence>
<keyword evidence="9" id="KW-0486">Methionine biosynthesis</keyword>
<dbReference type="PANTHER" id="PTHR45754:SF3">
    <property type="entry name" value="METHYLENETETRAHYDROFOLATE REDUCTASE (NADPH)"/>
    <property type="match status" value="1"/>
</dbReference>
<keyword evidence="7 12" id="KW-0560">Oxidoreductase</keyword>
<comment type="cofactor">
    <cofactor evidence="1 12">
        <name>FAD</name>
        <dbReference type="ChEBI" id="CHEBI:57692"/>
    </cofactor>
</comment>
<keyword evidence="14" id="KW-1185">Reference proteome</keyword>
<sequence length="312" mass="35150">MSNPVITSNKAKPSYEEARIAEFLNQQIADLDGKVNVSFEFFPPNTPEMQKTLWSSIKKLEPLSPDFVSVTYGAAASTRSRTHDVITKIIRETELTAVPHLTCIGSTEAEIESIAEDYWSKGVRHIVALRGDLGQEAEQGDFKYATDLVYKLKQLHDFEISVAAYPEVHPEAETAKADLDNLKRKVDAGASRAISQFFFSAEKFLRFRDQCQNHDLQIDLTPGILPVTNFTQLQKFAKFTQVDIPDWMYKVYDGLQNDPETSRLIASHIAIEQVKLLVKEGVSDFHFYTLNRADLTYAICHSLGKRCLTPAA</sequence>
<dbReference type="EMBL" id="CP010975">
    <property type="protein sequence ID" value="AKE52248.1"/>
    <property type="molecule type" value="Genomic_DNA"/>
</dbReference>
<comment type="similarity">
    <text evidence="3 12">Belongs to the methylenetetrahydrofolate reductase family.</text>
</comment>
<dbReference type="EC" id="1.5.1.54" evidence="12"/>
<dbReference type="NCBIfam" id="NF006950">
    <property type="entry name" value="PRK09432.1"/>
    <property type="match status" value="1"/>
</dbReference>
<evidence type="ECO:0000256" key="5">
    <source>
        <dbReference type="ARBA" id="ARBA00022630"/>
    </source>
</evidence>
<dbReference type="GO" id="GO:0009086">
    <property type="term" value="P:methionine biosynthetic process"/>
    <property type="evidence" value="ECO:0007669"/>
    <property type="project" value="UniProtKB-KW"/>
</dbReference>
<keyword evidence="6 12" id="KW-0274">FAD</keyword>
<protein>
    <recommendedName>
        <fullName evidence="12">Methylenetetrahydrofolate reductase</fullName>
        <ecNumber evidence="12">1.5.1.54</ecNumber>
    </recommendedName>
</protein>
<comment type="pathway">
    <text evidence="2 12">One-carbon metabolism; tetrahydrofolate interconversion.</text>
</comment>
<evidence type="ECO:0000313" key="14">
    <source>
        <dbReference type="Proteomes" id="UP000034071"/>
    </source>
</evidence>
<evidence type="ECO:0000256" key="3">
    <source>
        <dbReference type="ARBA" id="ARBA00006743"/>
    </source>
</evidence>
<dbReference type="PANTHER" id="PTHR45754">
    <property type="entry name" value="METHYLENETETRAHYDROFOLATE REDUCTASE"/>
    <property type="match status" value="1"/>
</dbReference>
<comment type="catalytic activity">
    <reaction evidence="11">
        <text>(6S)-5-methyl-5,6,7,8-tetrahydrofolate + NAD(+) = (6R)-5,10-methylene-5,6,7,8-tetrahydrofolate + NADH + H(+)</text>
        <dbReference type="Rhea" id="RHEA:19821"/>
        <dbReference type="ChEBI" id="CHEBI:15378"/>
        <dbReference type="ChEBI" id="CHEBI:15636"/>
        <dbReference type="ChEBI" id="CHEBI:18608"/>
        <dbReference type="ChEBI" id="CHEBI:57540"/>
        <dbReference type="ChEBI" id="CHEBI:57945"/>
        <dbReference type="EC" id="1.5.1.54"/>
    </reaction>
    <physiologicalReaction direction="right-to-left" evidence="11">
        <dbReference type="Rhea" id="RHEA:19823"/>
    </physiologicalReaction>
</comment>
<evidence type="ECO:0000256" key="9">
    <source>
        <dbReference type="ARBA" id="ARBA00023167"/>
    </source>
</evidence>
<dbReference type="KEGG" id="kge:TQ33_1293"/>
<dbReference type="InterPro" id="IPR029041">
    <property type="entry name" value="FAD-linked_oxidoreductase-like"/>
</dbReference>
<dbReference type="InterPro" id="IPR003171">
    <property type="entry name" value="Mehydrof_redctse-like"/>
</dbReference>
<keyword evidence="4" id="KW-0028">Amino-acid biosynthesis</keyword>
<dbReference type="InterPro" id="IPR004620">
    <property type="entry name" value="MTHF_reductase_bac"/>
</dbReference>
<dbReference type="GO" id="GO:0071949">
    <property type="term" value="F:FAD binding"/>
    <property type="evidence" value="ECO:0007669"/>
    <property type="project" value="TreeGrafter"/>
</dbReference>
<evidence type="ECO:0000256" key="2">
    <source>
        <dbReference type="ARBA" id="ARBA00004777"/>
    </source>
</evidence>
<comment type="pathway">
    <text evidence="10">Amino-acid biosynthesis; L-methionine biosynthesis via de novo pathway.</text>
</comment>
<name>A0A0F6RC95_9GAMM</name>
<dbReference type="Proteomes" id="UP000034071">
    <property type="component" value="Chromosome"/>
</dbReference>
<dbReference type="UniPathway" id="UPA00193"/>
<gene>
    <name evidence="13" type="ORF">TQ33_1293</name>
</gene>
<keyword evidence="5 12" id="KW-0285">Flavoprotein</keyword>
<dbReference type="STRING" id="914150.TQ33_1293"/>
<dbReference type="OrthoDB" id="9812555at2"/>
<dbReference type="GO" id="GO:0005829">
    <property type="term" value="C:cytosol"/>
    <property type="evidence" value="ECO:0007669"/>
    <property type="project" value="InterPro"/>
</dbReference>
<dbReference type="GO" id="GO:0035999">
    <property type="term" value="P:tetrahydrofolate interconversion"/>
    <property type="evidence" value="ECO:0007669"/>
    <property type="project" value="UniProtKB-UniPathway"/>
</dbReference>
<reference evidence="13 14" key="1">
    <citation type="submission" date="2015-02" db="EMBL/GenBank/DDBJ databases">
        <title>Complete genome sequence of Kangiella geojedonensis strain YCS-5T.</title>
        <authorList>
            <person name="Kim K.M."/>
        </authorList>
    </citation>
    <scope>NUCLEOTIDE SEQUENCE [LARGE SCALE GENOMIC DNA]</scope>
    <source>
        <strain evidence="13 14">YCS-5</strain>
    </source>
</reference>
<evidence type="ECO:0000256" key="8">
    <source>
        <dbReference type="ARBA" id="ARBA00023027"/>
    </source>
</evidence>
<evidence type="ECO:0000256" key="4">
    <source>
        <dbReference type="ARBA" id="ARBA00022605"/>
    </source>
</evidence>
<evidence type="ECO:0000256" key="1">
    <source>
        <dbReference type="ARBA" id="ARBA00001974"/>
    </source>
</evidence>
<evidence type="ECO:0000256" key="7">
    <source>
        <dbReference type="ARBA" id="ARBA00023002"/>
    </source>
</evidence>
<dbReference type="Gene3D" id="3.20.20.220">
    <property type="match status" value="1"/>
</dbReference>
<evidence type="ECO:0000313" key="13">
    <source>
        <dbReference type="EMBL" id="AKE52248.1"/>
    </source>
</evidence>
<dbReference type="SUPFAM" id="SSF51730">
    <property type="entry name" value="FAD-linked oxidoreductase"/>
    <property type="match status" value="1"/>
</dbReference>
<dbReference type="Pfam" id="PF02219">
    <property type="entry name" value="MTHFR"/>
    <property type="match status" value="1"/>
</dbReference>
<evidence type="ECO:0000256" key="10">
    <source>
        <dbReference type="ARBA" id="ARBA00034478"/>
    </source>
</evidence>
<evidence type="ECO:0000256" key="6">
    <source>
        <dbReference type="ARBA" id="ARBA00022827"/>
    </source>
</evidence>
<dbReference type="PATRIC" id="fig|914150.5.peg.1311"/>
<dbReference type="GO" id="GO:0106312">
    <property type="term" value="F:methylenetetrahydrofolate reductase (NADH) activity"/>
    <property type="evidence" value="ECO:0007669"/>
    <property type="project" value="UniProtKB-EC"/>
</dbReference>
<dbReference type="AlphaFoldDB" id="A0A0F6RC95"/>